<dbReference type="Proteomes" id="UP001362899">
    <property type="component" value="Unassembled WGS sequence"/>
</dbReference>
<dbReference type="EMBL" id="BTGC01000008">
    <property type="protein sequence ID" value="GMM51734.1"/>
    <property type="molecule type" value="Genomic_DNA"/>
</dbReference>
<name>A0AAV5RJJ4_STABA</name>
<evidence type="ECO:0000313" key="1">
    <source>
        <dbReference type="EMBL" id="GMM51734.1"/>
    </source>
</evidence>
<comment type="caution">
    <text evidence="1">The sequence shown here is derived from an EMBL/GenBank/DDBJ whole genome shotgun (WGS) entry which is preliminary data.</text>
</comment>
<organism evidence="1 2">
    <name type="scientific">Starmerella bacillaris</name>
    <name type="common">Yeast</name>
    <name type="synonym">Candida zemplinina</name>
    <dbReference type="NCBI Taxonomy" id="1247836"/>
    <lineage>
        <taxon>Eukaryota</taxon>
        <taxon>Fungi</taxon>
        <taxon>Dikarya</taxon>
        <taxon>Ascomycota</taxon>
        <taxon>Saccharomycotina</taxon>
        <taxon>Dipodascomycetes</taxon>
        <taxon>Dipodascales</taxon>
        <taxon>Trichomonascaceae</taxon>
        <taxon>Starmerella</taxon>
    </lineage>
</organism>
<keyword evidence="2" id="KW-1185">Reference proteome</keyword>
<gene>
    <name evidence="1" type="ORF">DASB73_026970</name>
</gene>
<dbReference type="AlphaFoldDB" id="A0AAV5RJJ4"/>
<accession>A0AAV5RJJ4</accession>
<protein>
    <submittedName>
        <fullName evidence="1">Uncharacterized protein</fullName>
    </submittedName>
</protein>
<reference evidence="1 2" key="1">
    <citation type="journal article" date="2023" name="Elife">
        <title>Identification of key yeast species and microbe-microbe interactions impacting larval growth of Drosophila in the wild.</title>
        <authorList>
            <person name="Mure A."/>
            <person name="Sugiura Y."/>
            <person name="Maeda R."/>
            <person name="Honda K."/>
            <person name="Sakurai N."/>
            <person name="Takahashi Y."/>
            <person name="Watada M."/>
            <person name="Katoh T."/>
            <person name="Gotoh A."/>
            <person name="Gotoh Y."/>
            <person name="Taniguchi I."/>
            <person name="Nakamura K."/>
            <person name="Hayashi T."/>
            <person name="Katayama T."/>
            <person name="Uemura T."/>
            <person name="Hattori Y."/>
        </authorList>
    </citation>
    <scope>NUCLEOTIDE SEQUENCE [LARGE SCALE GENOMIC DNA]</scope>
    <source>
        <strain evidence="1 2">SB-73</strain>
    </source>
</reference>
<sequence>MMKKLIHLKSNELECGKTINLNTIMKKVAINNQLNMVSKHIDSCLILKKMLECAQYNSFNSFIELKKPNYFKLFQNSHALDVRSKKLRLKLLFNSTRKLDLYYENKCRRTQLIGLDVAISAELLNQIKSLQQATITAKQTFAFEMLSNKRSQVVNAESTRVKNFSPVTIAPAVIKHMRDRCTALNVKSNKARITTTYQKSRSIARVQNNYRNMQCSLANELIRKNSVKSLLKYMMLLTQSLSKTMDPLLSKTESERKKVFNRSILNYLITNSKLLTRLGSSRINESGWYLKTSTEKLLNLKLSEFQSLSNASRGYHQRSSNEIAEACVHVLFDIFKDYNLYELRANEAHKKVAFEGILDPKYRDIQELSSKSELMSKTLTMNKVLSRCHQNQHAQPSLKLKSISSKLLQKMLNPNIHEYKAISDEHILALLKVNIKENIENKFHSEATQQVFAHEIPTSNNQL</sequence>
<evidence type="ECO:0000313" key="2">
    <source>
        <dbReference type="Proteomes" id="UP001362899"/>
    </source>
</evidence>
<proteinExistence type="predicted"/>